<dbReference type="PROSITE" id="PS51192">
    <property type="entry name" value="HELICASE_ATP_BIND_1"/>
    <property type="match status" value="1"/>
</dbReference>
<dbReference type="EC" id="3.6.4.13" evidence="2"/>
<dbReference type="Gene3D" id="3.30.70.2280">
    <property type="match status" value="1"/>
</dbReference>
<comment type="similarity">
    <text evidence="1">Belongs to the DEAD box helicase family. DDX21/DDX50 subfamily.</text>
</comment>
<evidence type="ECO:0000256" key="4">
    <source>
        <dbReference type="ARBA" id="ARBA00022801"/>
    </source>
</evidence>
<dbReference type="InterPro" id="IPR014001">
    <property type="entry name" value="Helicase_ATP-bd"/>
</dbReference>
<dbReference type="InterPro" id="IPR011545">
    <property type="entry name" value="DEAD/DEAH_box_helicase_dom"/>
</dbReference>
<evidence type="ECO:0000259" key="9">
    <source>
        <dbReference type="PROSITE" id="PS51192"/>
    </source>
</evidence>
<dbReference type="Pfam" id="PF08152">
    <property type="entry name" value="GUCT"/>
    <property type="match status" value="1"/>
</dbReference>
<feature type="compositionally biased region" description="Basic and acidic residues" evidence="8">
    <location>
        <begin position="21"/>
        <end position="34"/>
    </location>
</feature>
<evidence type="ECO:0000256" key="6">
    <source>
        <dbReference type="ARBA" id="ARBA00022840"/>
    </source>
</evidence>
<dbReference type="PANTHER" id="PTHR47963:SF8">
    <property type="entry name" value="ATP-DEPENDENT RNA HELICASE DEAD"/>
    <property type="match status" value="1"/>
</dbReference>
<feature type="compositionally biased region" description="Basic residues" evidence="8">
    <location>
        <begin position="1"/>
        <end position="11"/>
    </location>
</feature>
<dbReference type="InterPro" id="IPR044742">
    <property type="entry name" value="DEAD/DEAH_RhlB"/>
</dbReference>
<proteinExistence type="inferred from homology"/>
<protein>
    <recommendedName>
        <fullName evidence="2">RNA helicase</fullName>
        <ecNumber evidence="2">3.6.4.13</ecNumber>
    </recommendedName>
</protein>
<name>A0AAD7U5F4_9STRA</name>
<feature type="compositionally biased region" description="Gly residues" evidence="8">
    <location>
        <begin position="555"/>
        <end position="575"/>
    </location>
</feature>
<dbReference type="InterPro" id="IPR050547">
    <property type="entry name" value="DEAD_box_RNA_helicases"/>
</dbReference>
<evidence type="ECO:0000256" key="7">
    <source>
        <dbReference type="ARBA" id="ARBA00022884"/>
    </source>
</evidence>
<evidence type="ECO:0000259" key="10">
    <source>
        <dbReference type="PROSITE" id="PS51194"/>
    </source>
</evidence>
<dbReference type="InterPro" id="IPR059027">
    <property type="entry name" value="DD_DDX21-DDX50"/>
</dbReference>
<sequence>MVGQQQKKRKASSTSGEAGEENSKKKTKAVEDEVSVRESGLSAETIEALESQGKSTLFPIQARVFGLIVEQKKDILARAKTGTGKTLAFCLPILETLRSAREPGALVLAPTRELALQVCSEFAKLAGSKLRSVCVYGGAPYGPQISALRAGVDVVVGTPGRAKDLIDRKVLRVDALKFAVLDEADSMLDMGFEKELEAIFGAAKFEQLLLFSATMPQWVSTAAEKYAKNLEKVEVGDRKSNADIRHLCVPAHWQQVHETVNDVQAQYEGKTLVFCETKVECNEMVEALSCECRALHGDISQKDREKTIAAFRDGKLSVLVATDVAARGLDMSVELVIMNKPPATRTGRADVETYTHRSGRTGRAGQKGVCVTLYGPRQRATLEAIERSLGNFEWVGAPRASDILESRAQKAADAIRATNDDVVPLFEATAQALLKETPDALAKALAALAGYEAAPPARSLLSNTENYVTVVYNTTADRISAVWAALRRKLSPDACDKVKGMRLTAAGGAVFDVPKEAAENSLAGDPAFDTTLDTLPKLKPPPAGAGAAARPSPRGGYGRSYGGRGYGGRGNGGRGRGPRSSPRGRGRSSSSA</sequence>
<keyword evidence="6" id="KW-0067">ATP-binding</keyword>
<feature type="region of interest" description="Disordered" evidence="8">
    <location>
        <begin position="522"/>
        <end position="592"/>
    </location>
</feature>
<evidence type="ECO:0000256" key="5">
    <source>
        <dbReference type="ARBA" id="ARBA00022806"/>
    </source>
</evidence>
<dbReference type="Pfam" id="PF26142">
    <property type="entry name" value="DD_DDX21-DDX50"/>
    <property type="match status" value="1"/>
</dbReference>
<dbReference type="SMART" id="SM00487">
    <property type="entry name" value="DEXDc"/>
    <property type="match status" value="1"/>
</dbReference>
<feature type="domain" description="Helicase C-terminal" evidence="10">
    <location>
        <begin position="255"/>
        <end position="405"/>
    </location>
</feature>
<dbReference type="PROSITE" id="PS51194">
    <property type="entry name" value="HELICASE_CTER"/>
    <property type="match status" value="1"/>
</dbReference>
<keyword evidence="3" id="KW-0547">Nucleotide-binding</keyword>
<dbReference type="SMART" id="SM00490">
    <property type="entry name" value="HELICc"/>
    <property type="match status" value="1"/>
</dbReference>
<feature type="domain" description="Helicase ATP-binding" evidence="9">
    <location>
        <begin position="66"/>
        <end position="233"/>
    </location>
</feature>
<accession>A0AAD7U5F4</accession>
<evidence type="ECO:0000256" key="2">
    <source>
        <dbReference type="ARBA" id="ARBA00012552"/>
    </source>
</evidence>
<feature type="region of interest" description="Disordered" evidence="8">
    <location>
        <begin position="1"/>
        <end position="34"/>
    </location>
</feature>
<organism evidence="11 12">
    <name type="scientific">Chrysophaeum taylorii</name>
    <dbReference type="NCBI Taxonomy" id="2483200"/>
    <lineage>
        <taxon>Eukaryota</taxon>
        <taxon>Sar</taxon>
        <taxon>Stramenopiles</taxon>
        <taxon>Ochrophyta</taxon>
        <taxon>Pelagophyceae</taxon>
        <taxon>Pelagomonadales</taxon>
        <taxon>Pelagomonadaceae</taxon>
        <taxon>Chrysophaeum</taxon>
    </lineage>
</organism>
<evidence type="ECO:0000256" key="8">
    <source>
        <dbReference type="SAM" id="MobiDB-lite"/>
    </source>
</evidence>
<reference evidence="11" key="1">
    <citation type="submission" date="2023-01" db="EMBL/GenBank/DDBJ databases">
        <title>Metagenome sequencing of chrysophaentin producing Chrysophaeum taylorii.</title>
        <authorList>
            <person name="Davison J."/>
            <person name="Bewley C."/>
        </authorList>
    </citation>
    <scope>NUCLEOTIDE SEQUENCE</scope>
    <source>
        <strain evidence="11">NIES-1699</strain>
    </source>
</reference>
<dbReference type="SUPFAM" id="SSF52540">
    <property type="entry name" value="P-loop containing nucleoside triphosphate hydrolases"/>
    <property type="match status" value="1"/>
</dbReference>
<dbReference type="InterPro" id="IPR012562">
    <property type="entry name" value="GUCT"/>
</dbReference>
<comment type="caution">
    <text evidence="11">The sequence shown here is derived from an EMBL/GenBank/DDBJ whole genome shotgun (WGS) entry which is preliminary data.</text>
</comment>
<dbReference type="GO" id="GO:0003724">
    <property type="term" value="F:RNA helicase activity"/>
    <property type="evidence" value="ECO:0007669"/>
    <property type="project" value="UniProtKB-EC"/>
</dbReference>
<dbReference type="Proteomes" id="UP001230188">
    <property type="component" value="Unassembled WGS sequence"/>
</dbReference>
<keyword evidence="12" id="KW-1185">Reference proteome</keyword>
<keyword evidence="5" id="KW-0347">Helicase</keyword>
<dbReference type="InterPro" id="IPR001650">
    <property type="entry name" value="Helicase_C-like"/>
</dbReference>
<feature type="compositionally biased region" description="Low complexity" evidence="8">
    <location>
        <begin position="578"/>
        <end position="592"/>
    </location>
</feature>
<dbReference type="GO" id="GO:0005524">
    <property type="term" value="F:ATP binding"/>
    <property type="evidence" value="ECO:0007669"/>
    <property type="project" value="UniProtKB-KW"/>
</dbReference>
<dbReference type="InterPro" id="IPR035979">
    <property type="entry name" value="RBD_domain_sf"/>
</dbReference>
<dbReference type="EMBL" id="JAQMWT010000671">
    <property type="protein sequence ID" value="KAJ8598556.1"/>
    <property type="molecule type" value="Genomic_DNA"/>
</dbReference>
<dbReference type="CDD" id="cd12937">
    <property type="entry name" value="GUCT_RH7_like"/>
    <property type="match status" value="1"/>
</dbReference>
<dbReference type="CDD" id="cd00268">
    <property type="entry name" value="DEADc"/>
    <property type="match status" value="1"/>
</dbReference>
<dbReference type="PANTHER" id="PTHR47963">
    <property type="entry name" value="DEAD-BOX ATP-DEPENDENT RNA HELICASE 47, MITOCHONDRIAL"/>
    <property type="match status" value="1"/>
</dbReference>
<evidence type="ECO:0000256" key="3">
    <source>
        <dbReference type="ARBA" id="ARBA00022741"/>
    </source>
</evidence>
<dbReference type="GO" id="GO:0016787">
    <property type="term" value="F:hydrolase activity"/>
    <property type="evidence" value="ECO:0007669"/>
    <property type="project" value="UniProtKB-KW"/>
</dbReference>
<dbReference type="GO" id="GO:0003723">
    <property type="term" value="F:RNA binding"/>
    <property type="evidence" value="ECO:0007669"/>
    <property type="project" value="UniProtKB-KW"/>
</dbReference>
<dbReference type="Pfam" id="PF00271">
    <property type="entry name" value="Helicase_C"/>
    <property type="match status" value="1"/>
</dbReference>
<evidence type="ECO:0000256" key="1">
    <source>
        <dbReference type="ARBA" id="ARBA00006517"/>
    </source>
</evidence>
<dbReference type="Pfam" id="PF00270">
    <property type="entry name" value="DEAD"/>
    <property type="match status" value="1"/>
</dbReference>
<keyword evidence="7" id="KW-0694">RNA-binding</keyword>
<gene>
    <name evidence="11" type="ORF">CTAYLR_001390</name>
</gene>
<evidence type="ECO:0000313" key="11">
    <source>
        <dbReference type="EMBL" id="KAJ8598556.1"/>
    </source>
</evidence>
<dbReference type="AlphaFoldDB" id="A0AAD7U5F4"/>
<dbReference type="Gene3D" id="3.40.50.300">
    <property type="entry name" value="P-loop containing nucleotide triphosphate hydrolases"/>
    <property type="match status" value="2"/>
</dbReference>
<dbReference type="InterPro" id="IPR027417">
    <property type="entry name" value="P-loop_NTPase"/>
</dbReference>
<dbReference type="SUPFAM" id="SSF54928">
    <property type="entry name" value="RNA-binding domain, RBD"/>
    <property type="match status" value="1"/>
</dbReference>
<keyword evidence="4" id="KW-0378">Hydrolase</keyword>
<dbReference type="CDD" id="cd18787">
    <property type="entry name" value="SF2_C_DEAD"/>
    <property type="match status" value="1"/>
</dbReference>
<feature type="compositionally biased region" description="Low complexity" evidence="8">
    <location>
        <begin position="544"/>
        <end position="554"/>
    </location>
</feature>
<evidence type="ECO:0000313" key="12">
    <source>
        <dbReference type="Proteomes" id="UP001230188"/>
    </source>
</evidence>